<dbReference type="Proteomes" id="UP000274822">
    <property type="component" value="Unassembled WGS sequence"/>
</dbReference>
<gene>
    <name evidence="2" type="ORF">BC938DRAFT_480253</name>
</gene>
<accession>A0A433QIX0</accession>
<evidence type="ECO:0000313" key="3">
    <source>
        <dbReference type="Proteomes" id="UP000274822"/>
    </source>
</evidence>
<feature type="compositionally biased region" description="Basic and acidic residues" evidence="1">
    <location>
        <begin position="141"/>
        <end position="153"/>
    </location>
</feature>
<sequence>GGEGRGTHIPVYTGSITLTHNQDGTTVSKGLKVIRNLDPEWYPRYMLMRVYLQTYNSGELHRFPFPIQKLMAGEALAKIYGIFKPLTTDVWMDFQKTFEGKRFEVYERRELVKSVVFEFKRVPDLDCASEGRRVSGKMGRKGKEKEKGGSVMI</sequence>
<dbReference type="AlphaFoldDB" id="A0A433QIX0"/>
<evidence type="ECO:0000256" key="1">
    <source>
        <dbReference type="SAM" id="MobiDB-lite"/>
    </source>
</evidence>
<name>A0A433QIX0_9FUNG</name>
<proteinExistence type="predicted"/>
<feature type="non-terminal residue" evidence="2">
    <location>
        <position position="1"/>
    </location>
</feature>
<evidence type="ECO:0000313" key="2">
    <source>
        <dbReference type="EMBL" id="RUS29776.1"/>
    </source>
</evidence>
<reference evidence="2 3" key="1">
    <citation type="journal article" date="2018" name="New Phytol.">
        <title>Phylogenomics of Endogonaceae and evolution of mycorrhizas within Mucoromycota.</title>
        <authorList>
            <person name="Chang Y."/>
            <person name="Desiro A."/>
            <person name="Na H."/>
            <person name="Sandor L."/>
            <person name="Lipzen A."/>
            <person name="Clum A."/>
            <person name="Barry K."/>
            <person name="Grigoriev I.V."/>
            <person name="Martin F.M."/>
            <person name="Stajich J.E."/>
            <person name="Smith M.E."/>
            <person name="Bonito G."/>
            <person name="Spatafora J.W."/>
        </authorList>
    </citation>
    <scope>NUCLEOTIDE SEQUENCE [LARGE SCALE GENOMIC DNA]</scope>
    <source>
        <strain evidence="2 3">AD002</strain>
    </source>
</reference>
<dbReference type="EMBL" id="RBNJ01004709">
    <property type="protein sequence ID" value="RUS29776.1"/>
    <property type="molecule type" value="Genomic_DNA"/>
</dbReference>
<organism evidence="2 3">
    <name type="scientific">Jimgerdemannia flammicorona</name>
    <dbReference type="NCBI Taxonomy" id="994334"/>
    <lineage>
        <taxon>Eukaryota</taxon>
        <taxon>Fungi</taxon>
        <taxon>Fungi incertae sedis</taxon>
        <taxon>Mucoromycota</taxon>
        <taxon>Mucoromycotina</taxon>
        <taxon>Endogonomycetes</taxon>
        <taxon>Endogonales</taxon>
        <taxon>Endogonaceae</taxon>
        <taxon>Jimgerdemannia</taxon>
    </lineage>
</organism>
<feature type="region of interest" description="Disordered" evidence="1">
    <location>
        <begin position="132"/>
        <end position="153"/>
    </location>
</feature>
<protein>
    <submittedName>
        <fullName evidence="2">Uncharacterized protein</fullName>
    </submittedName>
</protein>
<keyword evidence="3" id="KW-1185">Reference proteome</keyword>
<comment type="caution">
    <text evidence="2">The sequence shown here is derived from an EMBL/GenBank/DDBJ whole genome shotgun (WGS) entry which is preliminary data.</text>
</comment>